<dbReference type="SUPFAM" id="SSF48317">
    <property type="entry name" value="Acid phosphatase/Vanadium-dependent haloperoxidase"/>
    <property type="match status" value="1"/>
</dbReference>
<sequence>MKNPEKNYQYYYEKISGPFRKHPNSVKVLKKVNRGLTIVPFVMYPLLLVFLWIQKDSIFLRILFFPAVSFILLSLFRRGINRARPYQTWKIDPLIVKEKKGCSMPSRHVFSSVVIAMAFVKVFPILGMLLLIISFLTGLIRIVGGVHYPSDVLVGAACGLAVGLFI</sequence>
<gene>
    <name evidence="3" type="ORF">FRC53_05695</name>
</gene>
<dbReference type="CDD" id="cd01610">
    <property type="entry name" value="PAP2_like"/>
    <property type="match status" value="1"/>
</dbReference>
<organism evidence="3 4">
    <name type="scientific">Candidatus Pseudoramibacter fermentans</name>
    <dbReference type="NCBI Taxonomy" id="2594427"/>
    <lineage>
        <taxon>Bacteria</taxon>
        <taxon>Bacillati</taxon>
        <taxon>Bacillota</taxon>
        <taxon>Clostridia</taxon>
        <taxon>Eubacteriales</taxon>
        <taxon>Eubacteriaceae</taxon>
        <taxon>Pseudoramibacter</taxon>
    </lineage>
</organism>
<dbReference type="InterPro" id="IPR000326">
    <property type="entry name" value="PAP2/HPO"/>
</dbReference>
<evidence type="ECO:0000256" key="1">
    <source>
        <dbReference type="SAM" id="Phobius"/>
    </source>
</evidence>
<keyword evidence="1" id="KW-0472">Membrane</keyword>
<feature type="transmembrane region" description="Helical" evidence="1">
    <location>
        <begin position="35"/>
        <end position="53"/>
    </location>
</feature>
<feature type="domain" description="Phosphatidic acid phosphatase type 2/haloperoxidase" evidence="2">
    <location>
        <begin position="59"/>
        <end position="166"/>
    </location>
</feature>
<dbReference type="Pfam" id="PF01569">
    <property type="entry name" value="PAP2"/>
    <property type="match status" value="1"/>
</dbReference>
<protein>
    <submittedName>
        <fullName evidence="3">Phosphatase PAP2 family protein</fullName>
    </submittedName>
</protein>
<accession>A0A6L5GRP9</accession>
<dbReference type="SMART" id="SM00014">
    <property type="entry name" value="acidPPc"/>
    <property type="match status" value="1"/>
</dbReference>
<reference evidence="3" key="1">
    <citation type="journal article" date="2020" name="Appl. Environ. Microbiol.">
        <title>Medium-Chain Fatty Acid Synthesis by 'Candidatus Weimeria bifida' gen. nov., sp. nov., and 'Candidatus Pseudoramibacter fermentans' sp. nov.</title>
        <authorList>
            <person name="Scarborough M.J."/>
            <person name="Myers K.S."/>
            <person name="Donohue T.J."/>
            <person name="Noguera D.R."/>
        </authorList>
    </citation>
    <scope>NUCLEOTIDE SEQUENCE</scope>
    <source>
        <strain evidence="3">EUB1.1</strain>
    </source>
</reference>
<evidence type="ECO:0000259" key="2">
    <source>
        <dbReference type="SMART" id="SM00014"/>
    </source>
</evidence>
<comment type="caution">
    <text evidence="3">The sequence shown here is derived from an EMBL/GenBank/DDBJ whole genome shotgun (WGS) entry which is preliminary data.</text>
</comment>
<proteinExistence type="predicted"/>
<keyword evidence="4" id="KW-1185">Reference proteome</keyword>
<dbReference type="EMBL" id="VOGB01000004">
    <property type="protein sequence ID" value="MQM72905.1"/>
    <property type="molecule type" value="Genomic_DNA"/>
</dbReference>
<keyword evidence="1" id="KW-0812">Transmembrane</keyword>
<dbReference type="InterPro" id="IPR036938">
    <property type="entry name" value="PAP2/HPO_sf"/>
</dbReference>
<dbReference type="PANTHER" id="PTHR14969:SF13">
    <property type="entry name" value="AT30094P"/>
    <property type="match status" value="1"/>
</dbReference>
<dbReference type="PANTHER" id="PTHR14969">
    <property type="entry name" value="SPHINGOSINE-1-PHOSPHATE PHOSPHOHYDROLASE"/>
    <property type="match status" value="1"/>
</dbReference>
<name>A0A6L5GRP9_9FIRM</name>
<feature type="transmembrane region" description="Helical" evidence="1">
    <location>
        <begin position="59"/>
        <end position="76"/>
    </location>
</feature>
<evidence type="ECO:0000313" key="4">
    <source>
        <dbReference type="Proteomes" id="UP000473648"/>
    </source>
</evidence>
<keyword evidence="1" id="KW-1133">Transmembrane helix</keyword>
<evidence type="ECO:0000313" key="3">
    <source>
        <dbReference type="EMBL" id="MQM72905.1"/>
    </source>
</evidence>
<feature type="transmembrane region" description="Helical" evidence="1">
    <location>
        <begin position="109"/>
        <end position="140"/>
    </location>
</feature>
<dbReference type="Gene3D" id="1.20.144.10">
    <property type="entry name" value="Phosphatidic acid phosphatase type 2/haloperoxidase"/>
    <property type="match status" value="1"/>
</dbReference>
<dbReference type="Proteomes" id="UP000473648">
    <property type="component" value="Unassembled WGS sequence"/>
</dbReference>
<dbReference type="AlphaFoldDB" id="A0A6L5GRP9"/>